<dbReference type="InterPro" id="IPR010275">
    <property type="entry name" value="MepK"/>
</dbReference>
<comment type="caution">
    <text evidence="12">The sequence shown here is derived from an EMBL/GenBank/DDBJ whole genome shotgun (WGS) entry which is preliminary data.</text>
</comment>
<evidence type="ECO:0000256" key="3">
    <source>
        <dbReference type="ARBA" id="ARBA00022670"/>
    </source>
</evidence>
<evidence type="ECO:0000256" key="7">
    <source>
        <dbReference type="ARBA" id="ARBA00022833"/>
    </source>
</evidence>
<dbReference type="Gene3D" id="3.30.1380.10">
    <property type="match status" value="1"/>
</dbReference>
<evidence type="ECO:0000313" key="12">
    <source>
        <dbReference type="EMBL" id="NIY73777.1"/>
    </source>
</evidence>
<comment type="cofactor">
    <cofactor evidence="1">
        <name>Zn(2+)</name>
        <dbReference type="ChEBI" id="CHEBI:29105"/>
    </cofactor>
</comment>
<dbReference type="EMBL" id="JAATOP010000013">
    <property type="protein sequence ID" value="NIY73777.1"/>
    <property type="molecule type" value="Genomic_DNA"/>
</dbReference>
<evidence type="ECO:0000256" key="5">
    <source>
        <dbReference type="ARBA" id="ARBA00022729"/>
    </source>
</evidence>
<keyword evidence="3" id="KW-0645">Protease</keyword>
<keyword evidence="5" id="KW-0732">Signal</keyword>
<dbReference type="PANTHER" id="PTHR37425:SF1">
    <property type="entry name" value="OUTER MEMBRANE PROTEIN"/>
    <property type="match status" value="1"/>
</dbReference>
<keyword evidence="6" id="KW-0378">Hydrolase</keyword>
<evidence type="ECO:0000256" key="2">
    <source>
        <dbReference type="ARBA" id="ARBA00004776"/>
    </source>
</evidence>
<gene>
    <name evidence="12" type="ORF">HCZ30_15210</name>
</gene>
<sequence>MHRRKFITGLMAATCGGWGANAGAAGLLARGNGALIDLGSGASMYERYDAEPEPDHFGIEIPRERPSFDFAVGTPQLTMYNVHTEESIAVRPMSASGVDQNALRQVNHFMRDWRRNEVKPISEDTVLGLLQIQQAARRNGFNDQIRFLSGYRSRATNDALRAGGAQAARNSLHIEAKAVDFSLPGVGIGPTIAMAKELGFGGVGGYSTFVHIDSGRVRYWGTAA</sequence>
<protein>
    <recommendedName>
        <fullName evidence="11">Murein endopeptidase K</fullName>
    </recommendedName>
</protein>
<dbReference type="RefSeq" id="WP_167639162.1">
    <property type="nucleotide sequence ID" value="NZ_JAATOP010000013.1"/>
</dbReference>
<evidence type="ECO:0000256" key="10">
    <source>
        <dbReference type="ARBA" id="ARBA00093448"/>
    </source>
</evidence>
<dbReference type="PANTHER" id="PTHR37425">
    <property type="match status" value="1"/>
</dbReference>
<dbReference type="Proteomes" id="UP000709466">
    <property type="component" value="Unassembled WGS sequence"/>
</dbReference>
<reference evidence="12 13" key="1">
    <citation type="submission" date="2020-03" db="EMBL/GenBank/DDBJ databases">
        <title>Bacterial isolates of synthetic phycosphere.</title>
        <authorList>
            <person name="Fu H."/>
            <person name="Moran M.A."/>
        </authorList>
    </citation>
    <scope>NUCLEOTIDE SEQUENCE [LARGE SCALE GENOMIC DNA]</scope>
    <source>
        <strain evidence="12 13">HF1</strain>
    </source>
</reference>
<evidence type="ECO:0000256" key="9">
    <source>
        <dbReference type="ARBA" id="ARBA00023316"/>
    </source>
</evidence>
<keyword evidence="4" id="KW-0479">Metal-binding</keyword>
<keyword evidence="8" id="KW-0482">Metalloprotease</keyword>
<proteinExistence type="inferred from homology"/>
<name>A0ABX0W0B7_9RHOB</name>
<evidence type="ECO:0000256" key="4">
    <source>
        <dbReference type="ARBA" id="ARBA00022723"/>
    </source>
</evidence>
<comment type="similarity">
    <text evidence="10">Belongs to the peptidase M15 family.</text>
</comment>
<dbReference type="Pfam" id="PF05951">
    <property type="entry name" value="Peptidase_M15_2"/>
    <property type="match status" value="1"/>
</dbReference>
<evidence type="ECO:0000256" key="6">
    <source>
        <dbReference type="ARBA" id="ARBA00022801"/>
    </source>
</evidence>
<dbReference type="SUPFAM" id="SSF55166">
    <property type="entry name" value="Hedgehog/DD-peptidase"/>
    <property type="match status" value="1"/>
</dbReference>
<dbReference type="InterPro" id="IPR009045">
    <property type="entry name" value="Zn_M74/Hedgehog-like"/>
</dbReference>
<organism evidence="12 13">
    <name type="scientific">Marivivens donghaensis</name>
    <dbReference type="NCBI Taxonomy" id="1699413"/>
    <lineage>
        <taxon>Bacteria</taxon>
        <taxon>Pseudomonadati</taxon>
        <taxon>Pseudomonadota</taxon>
        <taxon>Alphaproteobacteria</taxon>
        <taxon>Rhodobacterales</taxon>
        <taxon>Paracoccaceae</taxon>
        <taxon>Marivivens group</taxon>
        <taxon>Marivivens</taxon>
    </lineage>
</organism>
<evidence type="ECO:0000256" key="11">
    <source>
        <dbReference type="ARBA" id="ARBA00093666"/>
    </source>
</evidence>
<keyword evidence="9" id="KW-0961">Cell wall biogenesis/degradation</keyword>
<comment type="pathway">
    <text evidence="2">Cell wall biogenesis; cell wall polysaccharide biosynthesis.</text>
</comment>
<keyword evidence="13" id="KW-1185">Reference proteome</keyword>
<accession>A0ABX0W0B7</accession>
<evidence type="ECO:0000313" key="13">
    <source>
        <dbReference type="Proteomes" id="UP000709466"/>
    </source>
</evidence>
<keyword evidence="7" id="KW-0862">Zinc</keyword>
<evidence type="ECO:0000256" key="1">
    <source>
        <dbReference type="ARBA" id="ARBA00001947"/>
    </source>
</evidence>
<evidence type="ECO:0000256" key="8">
    <source>
        <dbReference type="ARBA" id="ARBA00023049"/>
    </source>
</evidence>